<evidence type="ECO:0000313" key="2">
    <source>
        <dbReference type="EMBL" id="CAA7019447.1"/>
    </source>
</evidence>
<gene>
    <name evidence="2" type="ORF">MERR_LOCUS6682</name>
</gene>
<dbReference type="Pfam" id="PF02458">
    <property type="entry name" value="Transferase"/>
    <property type="match status" value="1"/>
</dbReference>
<proteinExistence type="predicted"/>
<dbReference type="GO" id="GO:0016740">
    <property type="term" value="F:transferase activity"/>
    <property type="evidence" value="ECO:0007669"/>
    <property type="project" value="UniProtKB-KW"/>
</dbReference>
<accession>A0A6D2HT71</accession>
<evidence type="ECO:0000256" key="1">
    <source>
        <dbReference type="ARBA" id="ARBA00022679"/>
    </source>
</evidence>
<dbReference type="InterPro" id="IPR023213">
    <property type="entry name" value="CAT-like_dom_sf"/>
</dbReference>
<dbReference type="Gene3D" id="3.30.559.10">
    <property type="entry name" value="Chloramphenicol acetyltransferase-like domain"/>
    <property type="match status" value="2"/>
</dbReference>
<dbReference type="InterPro" id="IPR051283">
    <property type="entry name" value="Sec_Metabolite_Acyltrans"/>
</dbReference>
<dbReference type="PANTHER" id="PTHR31896">
    <property type="entry name" value="FAMILY REGULATORY PROTEIN, PUTATIVE (AFU_ORTHOLOGUE AFUA_3G14730)-RELATED"/>
    <property type="match status" value="1"/>
</dbReference>
<dbReference type="OrthoDB" id="1862401at2759"/>
<sequence length="442" mass="49238">MADVRVVSSSIVRPGNIDQSGQTKIHLTPCDLNLLYLDYPQRGLLFHNPEPKTSFISRLKTSLSTVLEIYFPLAGRLVKVDNHEDSTVSFYIDCDGGSGVKFVHAIAESVSVSDLLQPDGSVPELFRLFFPMNSVRSIDGVSEPLLAIQATEMKDVVFISFGYNHLVADGSSMWKFFQDWSTICSNGQTEKTLQPLVLRGWFLDGIDFPIRIPASEIQTEPARRRESSWTKERVFHFTKKNISDLKAKANGEVGSSELKISSLQAVLAHLWRSVAKHSGLNREEETRCMIAADFRQRLKPPLEKECFGNVNQTGIATVTVGELLDHGLGWAALQLNKIVRSQTDENYKSYSENWVRNGKIPRIDVRDRIGDKSLIVSSSPWFQVYDNDFGLGKPVAVRAGPANGIGCKVVVFRGVEEGSIDVNVMSTELLRSDALMNLLDDV</sequence>
<dbReference type="Proteomes" id="UP000467841">
    <property type="component" value="Unassembled WGS sequence"/>
</dbReference>
<keyword evidence="3" id="KW-1185">Reference proteome</keyword>
<dbReference type="PANTHER" id="PTHR31896:SF31">
    <property type="entry name" value="HXXXD-TYPE ACYL-TRANSFERASE FAMILY PROTEIN"/>
    <property type="match status" value="1"/>
</dbReference>
<dbReference type="EMBL" id="CACVBM020000444">
    <property type="protein sequence ID" value="CAA7019447.1"/>
    <property type="molecule type" value="Genomic_DNA"/>
</dbReference>
<evidence type="ECO:0000313" key="3">
    <source>
        <dbReference type="Proteomes" id="UP000467841"/>
    </source>
</evidence>
<protein>
    <recommendedName>
        <fullName evidence="4">Acetyltransferase</fullName>
    </recommendedName>
</protein>
<dbReference type="AlphaFoldDB" id="A0A6D2HT71"/>
<comment type="caution">
    <text evidence="2">The sequence shown here is derived from an EMBL/GenBank/DDBJ whole genome shotgun (WGS) entry which is preliminary data.</text>
</comment>
<name>A0A6D2HT71_9BRAS</name>
<evidence type="ECO:0008006" key="4">
    <source>
        <dbReference type="Google" id="ProtNLM"/>
    </source>
</evidence>
<reference evidence="2" key="1">
    <citation type="submission" date="2020-01" db="EMBL/GenBank/DDBJ databases">
        <authorList>
            <person name="Mishra B."/>
        </authorList>
    </citation>
    <scope>NUCLEOTIDE SEQUENCE [LARGE SCALE GENOMIC DNA]</scope>
</reference>
<keyword evidence="1" id="KW-0808">Transferase</keyword>
<organism evidence="2 3">
    <name type="scientific">Microthlaspi erraticum</name>
    <dbReference type="NCBI Taxonomy" id="1685480"/>
    <lineage>
        <taxon>Eukaryota</taxon>
        <taxon>Viridiplantae</taxon>
        <taxon>Streptophyta</taxon>
        <taxon>Embryophyta</taxon>
        <taxon>Tracheophyta</taxon>
        <taxon>Spermatophyta</taxon>
        <taxon>Magnoliopsida</taxon>
        <taxon>eudicotyledons</taxon>
        <taxon>Gunneridae</taxon>
        <taxon>Pentapetalae</taxon>
        <taxon>rosids</taxon>
        <taxon>malvids</taxon>
        <taxon>Brassicales</taxon>
        <taxon>Brassicaceae</taxon>
        <taxon>Coluteocarpeae</taxon>
        <taxon>Microthlaspi</taxon>
    </lineage>
</organism>